<dbReference type="PANTHER" id="PTHR30069">
    <property type="entry name" value="TONB-DEPENDENT OUTER MEMBRANE RECEPTOR"/>
    <property type="match status" value="1"/>
</dbReference>
<dbReference type="EMBL" id="BJYS01000004">
    <property type="protein sequence ID" value="GEO03242.1"/>
    <property type="molecule type" value="Genomic_DNA"/>
</dbReference>
<dbReference type="GO" id="GO:0009279">
    <property type="term" value="C:cell outer membrane"/>
    <property type="evidence" value="ECO:0007669"/>
    <property type="project" value="UniProtKB-SubCell"/>
</dbReference>
<evidence type="ECO:0000313" key="10">
    <source>
        <dbReference type="Proteomes" id="UP000321532"/>
    </source>
</evidence>
<protein>
    <submittedName>
        <fullName evidence="9">Cell envelope biogenesis protein OmpA</fullName>
    </submittedName>
</protein>
<dbReference type="GO" id="GO:0044718">
    <property type="term" value="P:siderophore transmembrane transport"/>
    <property type="evidence" value="ECO:0007669"/>
    <property type="project" value="TreeGrafter"/>
</dbReference>
<evidence type="ECO:0000256" key="7">
    <source>
        <dbReference type="SAM" id="SignalP"/>
    </source>
</evidence>
<keyword evidence="4" id="KW-0812">Transmembrane</keyword>
<evidence type="ECO:0000256" key="2">
    <source>
        <dbReference type="ARBA" id="ARBA00022448"/>
    </source>
</evidence>
<evidence type="ECO:0000256" key="4">
    <source>
        <dbReference type="ARBA" id="ARBA00022692"/>
    </source>
</evidence>
<dbReference type="OrthoDB" id="9768147at2"/>
<comment type="caution">
    <text evidence="9">The sequence shown here is derived from an EMBL/GenBank/DDBJ whole genome shotgun (WGS) entry which is preliminary data.</text>
</comment>
<keyword evidence="6" id="KW-0998">Cell outer membrane</keyword>
<dbReference type="PANTHER" id="PTHR30069:SF46">
    <property type="entry name" value="OAR PROTEIN"/>
    <property type="match status" value="1"/>
</dbReference>
<dbReference type="Pfam" id="PF25183">
    <property type="entry name" value="OMP_b-brl_4"/>
    <property type="match status" value="1"/>
</dbReference>
<comment type="subcellular location">
    <subcellularLocation>
        <location evidence="1">Cell outer membrane</location>
        <topology evidence="1">Multi-pass membrane protein</topology>
    </subcellularLocation>
</comment>
<evidence type="ECO:0000313" key="9">
    <source>
        <dbReference type="EMBL" id="GEO03242.1"/>
    </source>
</evidence>
<dbReference type="InterPro" id="IPR039426">
    <property type="entry name" value="TonB-dep_rcpt-like"/>
</dbReference>
<evidence type="ECO:0000256" key="5">
    <source>
        <dbReference type="ARBA" id="ARBA00023136"/>
    </source>
</evidence>
<dbReference type="Gene3D" id="2.40.170.20">
    <property type="entry name" value="TonB-dependent receptor, beta-barrel domain"/>
    <property type="match status" value="1"/>
</dbReference>
<evidence type="ECO:0000259" key="8">
    <source>
        <dbReference type="Pfam" id="PF25183"/>
    </source>
</evidence>
<keyword evidence="2" id="KW-0813">Transport</keyword>
<keyword evidence="7" id="KW-0732">Signal</keyword>
<dbReference type="Pfam" id="PF13620">
    <property type="entry name" value="CarboxypepD_reg"/>
    <property type="match status" value="1"/>
</dbReference>
<feature type="chain" id="PRO_5022014643" evidence="7">
    <location>
        <begin position="21"/>
        <end position="1095"/>
    </location>
</feature>
<dbReference type="Gene3D" id="2.60.40.1120">
    <property type="entry name" value="Carboxypeptidase-like, regulatory domain"/>
    <property type="match status" value="1"/>
</dbReference>
<evidence type="ECO:0000256" key="6">
    <source>
        <dbReference type="ARBA" id="ARBA00023237"/>
    </source>
</evidence>
<keyword evidence="5" id="KW-0472">Membrane</keyword>
<organism evidence="9 10">
    <name type="scientific">Adhaeribacter aerolatus</name>
    <dbReference type="NCBI Taxonomy" id="670289"/>
    <lineage>
        <taxon>Bacteria</taxon>
        <taxon>Pseudomonadati</taxon>
        <taxon>Bacteroidota</taxon>
        <taxon>Cytophagia</taxon>
        <taxon>Cytophagales</taxon>
        <taxon>Hymenobacteraceae</taxon>
        <taxon>Adhaeribacter</taxon>
    </lineage>
</organism>
<name>A0A512AU56_9BACT</name>
<gene>
    <name evidence="9" type="ORF">AAE02nite_09060</name>
</gene>
<evidence type="ECO:0000256" key="1">
    <source>
        <dbReference type="ARBA" id="ARBA00004571"/>
    </source>
</evidence>
<reference evidence="9 10" key="1">
    <citation type="submission" date="2019-07" db="EMBL/GenBank/DDBJ databases">
        <title>Whole genome shotgun sequence of Adhaeribacter aerolatus NBRC 106133.</title>
        <authorList>
            <person name="Hosoyama A."/>
            <person name="Uohara A."/>
            <person name="Ohji S."/>
            <person name="Ichikawa N."/>
        </authorList>
    </citation>
    <scope>NUCLEOTIDE SEQUENCE [LARGE SCALE GENOMIC DNA]</scope>
    <source>
        <strain evidence="9 10">NBRC 106133</strain>
    </source>
</reference>
<feature type="domain" description="TonB-dependent transporter Oar-like beta-barrel" evidence="8">
    <location>
        <begin position="235"/>
        <end position="1018"/>
    </location>
</feature>
<dbReference type="SUPFAM" id="SSF56935">
    <property type="entry name" value="Porins"/>
    <property type="match status" value="1"/>
</dbReference>
<dbReference type="SUPFAM" id="SSF49464">
    <property type="entry name" value="Carboxypeptidase regulatory domain-like"/>
    <property type="match status" value="1"/>
</dbReference>
<accession>A0A512AU56</accession>
<dbReference type="InterPro" id="IPR008969">
    <property type="entry name" value="CarboxyPept-like_regulatory"/>
</dbReference>
<dbReference type="AlphaFoldDB" id="A0A512AU56"/>
<proteinExistence type="predicted"/>
<dbReference type="Proteomes" id="UP000321532">
    <property type="component" value="Unassembled WGS sequence"/>
</dbReference>
<sequence>MKKFILTTVILLLCAVGLYAQVTTSSITGSVRDNSGEPLIGATVKATHQPSGTVYGTTTNTDGRFQIQNMRIGGPYAVEVSYIGYQSQTYNNISLSLGVPYSLDARISQGGTALEEVVVNANRSEVFNATKTGAATNIGSEQLSSLPTVTRSLEDFTRLTPQANGVGFAGRDNRYNNIQIDGANFNNAFGTSSSDLLPGGSTRPVSIDAIEEIQVNIAPYDVRQSGFTGAGINAITRSGTNTYTGSAYTFFRNQDLRGTLVGRRELPAQPDNSTITYGARFGGPIIKNKLFFFGNLEREKEIFPGVTWIANRPGATGNVSRTTAVDLERVRQHLINTYNYDPGAYENYANEFQNKSTRFLTRLDWNISQNHRFTTRFNYAEGTSDQTVNSTSAPNPRGSSARIGPNALAFQNANYGFLNKVWSLTGELNSTLSSRISNQILATYSFNQATRTTPGTTFPFVDIWQGGDNYISFGTELFSGANDLINDNYTFIDNFTYQAGKHNITAGASYELIKYGNLFLRNATSYYRYPSVDAFISNAQPTSFGLSYAYPGQDPYTRVSFGLGGLYLQDKYSFNNQLDVTFGIRGELPLYLNEIGSNPQIDKLELLDQNGKPTTYKSGTWPKSRVMWSPRVGFNYDALADGTFKLRGGTGIFAGRIPFVYLTNMPGATGLITNTLDPVPNSALTNIRFNPDPMYWLNNGPENVFLKSPAGGTPSAIALVDEDFRMPQIWRSSLGVDYTIPGTPLVASTDILYTKDIKGIYQFNANRKPATLQMNYAGDNRDFWNGSANALYNTATGPFATVLSNTNKGYSMTATVGLSLPSQTGFFGSLYYTYTDARDITGNPGSTASSVWQSNYSVNDANEQLLGISEFAIPHRIVGNISYRQEYLGHLGTTVSLFYNGAHQGRFSYTTNGDLNRDGVSLDLLYIPENASQLNFATRTVNRVTFTAEQQRAAYEEFVKNSKQLSDAKGDYVLRNNGLMPWLNRFDFRLLQDVFTNIGERRNTLQLSFDVQNAGNLVGNFFNLPWGIAQQLNGGSNFNYPLLNVASVNAEGVPTFNMITVVNEQGQTVLPTTPFRNTFNNTTTWRMQLGLRYSF</sequence>
<dbReference type="InterPro" id="IPR036942">
    <property type="entry name" value="Beta-barrel_TonB_sf"/>
</dbReference>
<evidence type="ECO:0000256" key="3">
    <source>
        <dbReference type="ARBA" id="ARBA00022452"/>
    </source>
</evidence>
<dbReference type="InterPro" id="IPR057601">
    <property type="entry name" value="Oar-like_b-barrel"/>
</dbReference>
<keyword evidence="3" id="KW-1134">Transmembrane beta strand</keyword>
<feature type="signal peptide" evidence="7">
    <location>
        <begin position="1"/>
        <end position="20"/>
    </location>
</feature>
<keyword evidence="10" id="KW-1185">Reference proteome</keyword>
<dbReference type="RefSeq" id="WP_146895353.1">
    <property type="nucleotide sequence ID" value="NZ_BJYS01000004.1"/>
</dbReference>
<dbReference type="GO" id="GO:0015344">
    <property type="term" value="F:siderophore uptake transmembrane transporter activity"/>
    <property type="evidence" value="ECO:0007669"/>
    <property type="project" value="TreeGrafter"/>
</dbReference>